<accession>A0A0H3PT40</accession>
<name>A0A0H3PT40_ECO5C</name>
<reference evidence="1 2" key="1">
    <citation type="journal article" date="2011" name="Appl. Environ. Microbiol.">
        <title>Genome signatures of Escherichia coli O157:H7 isolates from the bovine host reservoir.</title>
        <authorList>
            <person name="Eppinger M."/>
            <person name="Mammel M.K."/>
            <person name="Leclerc J.E."/>
            <person name="Ravel J."/>
            <person name="Cebula T.A."/>
        </authorList>
    </citation>
    <scope>NUCLEOTIDE SEQUENCE [LARGE SCALE GENOMIC DNA]</scope>
    <source>
        <strain evidence="1 2">EC869</strain>
    </source>
</reference>
<dbReference type="EMBL" id="ABHU01000020">
    <property type="protein sequence ID" value="EDU89576.1"/>
    <property type="molecule type" value="Genomic_DNA"/>
</dbReference>
<proteinExistence type="predicted"/>
<dbReference type="BioCyc" id="ECOL478008-HMP:G76-483118-MONOMER"/>
<evidence type="ECO:0000313" key="2">
    <source>
        <dbReference type="Proteomes" id="UP000004641"/>
    </source>
</evidence>
<dbReference type="AlphaFoldDB" id="A0A0H3PT40"/>
<evidence type="ECO:0000313" key="1">
    <source>
        <dbReference type="EMBL" id="EDU89576.1"/>
    </source>
</evidence>
<gene>
    <name evidence="1" type="ORF">ECH7EC869_5879</name>
</gene>
<sequence>MDTRASLRLSAFSSLISSLAVANVLSPFLIFSMALSSLSEDVAPRKLFSTTIFYF</sequence>
<protein>
    <submittedName>
        <fullName evidence="1">Uncharacterized protein</fullName>
    </submittedName>
</protein>
<comment type="caution">
    <text evidence="1">The sequence shown here is derived from an EMBL/GenBank/DDBJ whole genome shotgun (WGS) entry which is preliminary data.</text>
</comment>
<dbReference type="Proteomes" id="UP000004641">
    <property type="component" value="Unassembled WGS sequence"/>
</dbReference>
<organism evidence="1 2">
    <name type="scientific">Escherichia coli O157:H7 (strain EC869)</name>
    <dbReference type="NCBI Taxonomy" id="478008"/>
    <lineage>
        <taxon>Bacteria</taxon>
        <taxon>Pseudomonadati</taxon>
        <taxon>Pseudomonadota</taxon>
        <taxon>Gammaproteobacteria</taxon>
        <taxon>Enterobacterales</taxon>
        <taxon>Enterobacteriaceae</taxon>
        <taxon>Escherichia</taxon>
    </lineage>
</organism>